<name>A0AAD3UBH8_AERHY</name>
<sequence length="66" mass="7996">MKTQDLMKFRRVVKLCMMYQMLSSHRKIALAFMSFLLMNVSRKNSLLMVIRQFHMHHTMDFNMLAI</sequence>
<protein>
    <submittedName>
        <fullName evidence="1">Uncharacterized protein</fullName>
    </submittedName>
</protein>
<dbReference type="AlphaFoldDB" id="A0AAD3UBH8"/>
<evidence type="ECO:0000313" key="2">
    <source>
        <dbReference type="Proteomes" id="UP000859505"/>
    </source>
</evidence>
<evidence type="ECO:0000313" key="1">
    <source>
        <dbReference type="EMBL" id="HAT6344759.1"/>
    </source>
</evidence>
<accession>A0AAD3UBH8</accession>
<dbReference type="Proteomes" id="UP000859505">
    <property type="component" value="Unassembled WGS sequence"/>
</dbReference>
<dbReference type="EMBL" id="DACTUL010000018">
    <property type="protein sequence ID" value="HAT6344759.1"/>
    <property type="molecule type" value="Genomic_DNA"/>
</dbReference>
<gene>
    <name evidence="1" type="ORF">JAJ28_002498</name>
</gene>
<proteinExistence type="predicted"/>
<comment type="caution">
    <text evidence="1">The sequence shown here is derived from an EMBL/GenBank/DDBJ whole genome shotgun (WGS) entry which is preliminary data.</text>
</comment>
<organism evidence="1 2">
    <name type="scientific">Aeromonas hydrophila</name>
    <dbReference type="NCBI Taxonomy" id="644"/>
    <lineage>
        <taxon>Bacteria</taxon>
        <taxon>Pseudomonadati</taxon>
        <taxon>Pseudomonadota</taxon>
        <taxon>Gammaproteobacteria</taxon>
        <taxon>Aeromonadales</taxon>
        <taxon>Aeromonadaceae</taxon>
        <taxon>Aeromonas</taxon>
    </lineage>
</organism>
<reference evidence="1" key="1">
    <citation type="journal article" date="2018" name="Genome Biol.">
        <title>SKESA: strategic k-mer extension for scrupulous assemblies.</title>
        <authorList>
            <person name="Souvorov A."/>
            <person name="Agarwala R."/>
            <person name="Lipman D.J."/>
        </authorList>
    </citation>
    <scope>NUCLEOTIDE SEQUENCE</scope>
    <source>
        <strain evidence="1">OLC2673_Aeromonas</strain>
    </source>
</reference>
<reference evidence="1" key="2">
    <citation type="submission" date="2020-01" db="EMBL/GenBank/DDBJ databases">
        <authorList>
            <consortium name="NCBI Pathogen Detection Project"/>
        </authorList>
    </citation>
    <scope>NUCLEOTIDE SEQUENCE</scope>
    <source>
        <strain evidence="1">OLC2673_Aeromonas</strain>
    </source>
</reference>